<accession>A0A8D8DZJ8</accession>
<dbReference type="EMBL" id="HBUE01179136">
    <property type="protein sequence ID" value="CAG6519277.1"/>
    <property type="molecule type" value="Transcribed_RNA"/>
</dbReference>
<evidence type="ECO:0000313" key="2">
    <source>
        <dbReference type="EMBL" id="CAG6519277.1"/>
    </source>
</evidence>
<feature type="transmembrane region" description="Helical" evidence="1">
    <location>
        <begin position="42"/>
        <end position="61"/>
    </location>
</feature>
<dbReference type="EMBL" id="HBUE01284719">
    <property type="protein sequence ID" value="CAG6570828.1"/>
    <property type="molecule type" value="Transcribed_RNA"/>
</dbReference>
<organism evidence="2">
    <name type="scientific">Culex pipiens</name>
    <name type="common">House mosquito</name>
    <dbReference type="NCBI Taxonomy" id="7175"/>
    <lineage>
        <taxon>Eukaryota</taxon>
        <taxon>Metazoa</taxon>
        <taxon>Ecdysozoa</taxon>
        <taxon>Arthropoda</taxon>
        <taxon>Hexapoda</taxon>
        <taxon>Insecta</taxon>
        <taxon>Pterygota</taxon>
        <taxon>Neoptera</taxon>
        <taxon>Endopterygota</taxon>
        <taxon>Diptera</taxon>
        <taxon>Nematocera</taxon>
        <taxon>Culicoidea</taxon>
        <taxon>Culicidae</taxon>
        <taxon>Culicinae</taxon>
        <taxon>Culicini</taxon>
        <taxon>Culex</taxon>
        <taxon>Culex</taxon>
    </lineage>
</organism>
<reference evidence="2" key="1">
    <citation type="submission" date="2021-05" db="EMBL/GenBank/DDBJ databases">
        <authorList>
            <person name="Alioto T."/>
            <person name="Alioto T."/>
            <person name="Gomez Garrido J."/>
        </authorList>
    </citation>
    <scope>NUCLEOTIDE SEQUENCE</scope>
</reference>
<dbReference type="AlphaFoldDB" id="A0A8D8DZJ8"/>
<evidence type="ECO:0000256" key="1">
    <source>
        <dbReference type="SAM" id="Phobius"/>
    </source>
</evidence>
<proteinExistence type="predicted"/>
<protein>
    <submittedName>
        <fullName evidence="2">(northern house mosquito) hypothetical protein</fullName>
    </submittedName>
</protein>
<sequence length="166" mass="17553">MSTSSATVSTVACGFALTIVAVAGAALTVMAALATTEAEVEVLEALALAVAVAVCVALRITKIDCDLSMRLSVRSRIGPSVEPFLFKRCWRKIDPPSGAVRAVFFRPSEDCSKMVPSATLLLMACWNRIVLPPVEAVVTSGRVLAFSRWCCSRIGLSSSLSKLNSS</sequence>
<keyword evidence="1" id="KW-0472">Membrane</keyword>
<keyword evidence="1" id="KW-0812">Transmembrane</keyword>
<keyword evidence="1" id="KW-1133">Transmembrane helix</keyword>
<name>A0A8D8DZJ8_CULPI</name>
<feature type="transmembrane region" description="Helical" evidence="1">
    <location>
        <begin position="12"/>
        <end position="36"/>
    </location>
</feature>